<organism evidence="2 3">
    <name type="scientific">Methylobacterium durans</name>
    <dbReference type="NCBI Taxonomy" id="2202825"/>
    <lineage>
        <taxon>Bacteria</taxon>
        <taxon>Pseudomonadati</taxon>
        <taxon>Pseudomonadota</taxon>
        <taxon>Alphaproteobacteria</taxon>
        <taxon>Hyphomicrobiales</taxon>
        <taxon>Methylobacteriaceae</taxon>
        <taxon>Methylobacterium</taxon>
    </lineage>
</organism>
<dbReference type="AlphaFoldDB" id="A0A2U8W3Q7"/>
<reference evidence="3" key="1">
    <citation type="submission" date="2018-05" db="EMBL/GenBank/DDBJ databases">
        <title>Complete Genome Sequence of Methylobacterium sp. 17SD2-17.</title>
        <authorList>
            <person name="Srinivasan S."/>
        </authorList>
    </citation>
    <scope>NUCLEOTIDE SEQUENCE [LARGE SCALE GENOMIC DNA]</scope>
    <source>
        <strain evidence="3">17SD2-17</strain>
    </source>
</reference>
<protein>
    <recommendedName>
        <fullName evidence="1">DUF6894 domain-containing protein</fullName>
    </recommendedName>
</protein>
<name>A0A2U8W3Q7_9HYPH</name>
<evidence type="ECO:0000259" key="1">
    <source>
        <dbReference type="Pfam" id="PF21834"/>
    </source>
</evidence>
<dbReference type="KEGG" id="mets:DK389_06740"/>
<evidence type="ECO:0000313" key="2">
    <source>
        <dbReference type="EMBL" id="AWN40288.1"/>
    </source>
</evidence>
<feature type="domain" description="DUF6894" evidence="1">
    <location>
        <begin position="3"/>
        <end position="70"/>
    </location>
</feature>
<dbReference type="Proteomes" id="UP000245926">
    <property type="component" value="Chromosome"/>
</dbReference>
<dbReference type="RefSeq" id="WP_109888304.1">
    <property type="nucleotide sequence ID" value="NZ_CP029550.1"/>
</dbReference>
<dbReference type="EMBL" id="CP029550">
    <property type="protein sequence ID" value="AWN40288.1"/>
    <property type="molecule type" value="Genomic_DNA"/>
</dbReference>
<evidence type="ECO:0000313" key="3">
    <source>
        <dbReference type="Proteomes" id="UP000245926"/>
    </source>
</evidence>
<keyword evidence="3" id="KW-1185">Reference proteome</keyword>
<sequence>MPRYFFDVHIDRKVQRDDTGTDLATLEEVRKTAQRLLPDLAREKIPYGGDQRAIVVVTNEESHPVYAASLNYAGLWLIR</sequence>
<proteinExistence type="predicted"/>
<gene>
    <name evidence="2" type="ORF">DK389_06740</name>
</gene>
<dbReference type="OrthoDB" id="8242967at2"/>
<dbReference type="Pfam" id="PF21834">
    <property type="entry name" value="DUF6894"/>
    <property type="match status" value="1"/>
</dbReference>
<accession>A0A2U8W3Q7</accession>
<dbReference type="InterPro" id="IPR054189">
    <property type="entry name" value="DUF6894"/>
</dbReference>